<feature type="transmembrane region" description="Helical" evidence="6">
    <location>
        <begin position="161"/>
        <end position="182"/>
    </location>
</feature>
<comment type="subcellular location">
    <subcellularLocation>
        <location evidence="1">Cell membrane</location>
        <topology evidence="1">Multi-pass membrane protein</topology>
    </subcellularLocation>
</comment>
<dbReference type="PANTHER" id="PTHR30250:SF27">
    <property type="entry name" value="POLYSACCHARIDE BIOSYNTHESIS PROTEIN"/>
    <property type="match status" value="1"/>
</dbReference>
<feature type="transmembrane region" description="Helical" evidence="6">
    <location>
        <begin position="44"/>
        <end position="65"/>
    </location>
</feature>
<dbReference type="InterPro" id="IPR002797">
    <property type="entry name" value="Polysacc_synth"/>
</dbReference>
<feature type="transmembrane region" description="Helical" evidence="6">
    <location>
        <begin position="392"/>
        <end position="416"/>
    </location>
</feature>
<feature type="transmembrane region" description="Helical" evidence="6">
    <location>
        <begin position="188"/>
        <end position="208"/>
    </location>
</feature>
<keyword evidence="2" id="KW-1003">Cell membrane</keyword>
<feature type="transmembrane region" description="Helical" evidence="6">
    <location>
        <begin position="220"/>
        <end position="239"/>
    </location>
</feature>
<reference evidence="8" key="1">
    <citation type="submission" date="2017-01" db="EMBL/GenBank/DDBJ databases">
        <authorList>
            <person name="Varghese N."/>
            <person name="Submissions S."/>
        </authorList>
    </citation>
    <scope>NUCLEOTIDE SEQUENCE [LARGE SCALE GENOMIC DNA]</scope>
    <source>
        <strain evidence="8">type strain: HArc-</strain>
    </source>
</reference>
<feature type="transmembrane region" description="Helical" evidence="6">
    <location>
        <begin position="304"/>
        <end position="329"/>
    </location>
</feature>
<dbReference type="GO" id="GO:0005886">
    <property type="term" value="C:plasma membrane"/>
    <property type="evidence" value="ECO:0007669"/>
    <property type="project" value="UniProtKB-SubCell"/>
</dbReference>
<feature type="transmembrane region" description="Helical" evidence="6">
    <location>
        <begin position="364"/>
        <end position="386"/>
    </location>
</feature>
<dbReference type="RefSeq" id="WP_076609252.1">
    <property type="nucleotide sequence ID" value="NZ_FTNR01000007.1"/>
</dbReference>
<feature type="transmembrane region" description="Helical" evidence="6">
    <location>
        <begin position="128"/>
        <end position="149"/>
    </location>
</feature>
<sequence>MVDREHELSALLSSAALVMLGGIVSTAANLGERIVIGRLLSPDAYGEVSVGLALLMFTLTVALAGCPQGVSRYIPRYETTADRRGVWISGLLIAASLSAVFGGGMFVFADAIAEQLFETDEAVSFIRLLALAIPFTAGFRIAVAAIRGYENTIYRTVIQNFLDPFVRIALIALLIVAGMGIVAAGAAYLLAAALTLVVSLALLHRLIPLRGQYHTHVRELFTFSLPLVVSSVIGVLLIQTDTLMLGYFRSSLEVGLYNAAYPLATGLTVALSAFGFLYLPIASRLDADGEHDAINDIYATSTKWVYVITFPLFLLLVVFPRDMISLFFGASYTDAAPVLPILAAGFFLSVAAGRDRETLSAVGATTWIAAGNVVGLVVNVGINLALIPRYGFMGAGIASVTSLVTVHAVICGILAMKYDITPFSPEALRSYVALPLILLPLAAVLSSWVTISLLTLLPALIVVGLTSLVVIGLIGGLEPDDVVVIDLLEDNTGVTIPYVRRWMPDDEASGEQADPFLAD</sequence>
<dbReference type="STRING" id="308853.SAMN05421752_10758"/>
<evidence type="ECO:0000256" key="5">
    <source>
        <dbReference type="ARBA" id="ARBA00023136"/>
    </source>
</evidence>
<keyword evidence="4 6" id="KW-1133">Transmembrane helix</keyword>
<name>A0A1N7FJY9_9EURY</name>
<feature type="transmembrane region" description="Helical" evidence="6">
    <location>
        <begin position="457"/>
        <end position="477"/>
    </location>
</feature>
<protein>
    <submittedName>
        <fullName evidence="7">Membrane protein involved in the export of O-antigen and teichoic acid</fullName>
    </submittedName>
</protein>
<feature type="transmembrane region" description="Helical" evidence="6">
    <location>
        <begin position="259"/>
        <end position="283"/>
    </location>
</feature>
<dbReference type="Pfam" id="PF01943">
    <property type="entry name" value="Polysacc_synt"/>
    <property type="match status" value="1"/>
</dbReference>
<gene>
    <name evidence="7" type="ORF">SAMN05421752_10758</name>
</gene>
<proteinExistence type="predicted"/>
<feature type="transmembrane region" description="Helical" evidence="6">
    <location>
        <begin position="86"/>
        <end position="108"/>
    </location>
</feature>
<keyword evidence="5 6" id="KW-0472">Membrane</keyword>
<keyword evidence="3 6" id="KW-0812">Transmembrane</keyword>
<dbReference type="OrthoDB" id="19148at2157"/>
<dbReference type="PANTHER" id="PTHR30250">
    <property type="entry name" value="PST FAMILY PREDICTED COLANIC ACID TRANSPORTER"/>
    <property type="match status" value="1"/>
</dbReference>
<evidence type="ECO:0000256" key="3">
    <source>
        <dbReference type="ARBA" id="ARBA00022692"/>
    </source>
</evidence>
<organism evidence="7 8">
    <name type="scientific">Natronorubrum thiooxidans</name>
    <dbReference type="NCBI Taxonomy" id="308853"/>
    <lineage>
        <taxon>Archaea</taxon>
        <taxon>Methanobacteriati</taxon>
        <taxon>Methanobacteriota</taxon>
        <taxon>Stenosarchaea group</taxon>
        <taxon>Halobacteria</taxon>
        <taxon>Halobacteriales</taxon>
        <taxon>Natrialbaceae</taxon>
        <taxon>Natronorubrum</taxon>
    </lineage>
</organism>
<evidence type="ECO:0000256" key="2">
    <source>
        <dbReference type="ARBA" id="ARBA00022475"/>
    </source>
</evidence>
<keyword evidence="8" id="KW-1185">Reference proteome</keyword>
<dbReference type="CDD" id="cd13128">
    <property type="entry name" value="MATE_Wzx_like"/>
    <property type="match status" value="1"/>
</dbReference>
<evidence type="ECO:0000256" key="4">
    <source>
        <dbReference type="ARBA" id="ARBA00022989"/>
    </source>
</evidence>
<evidence type="ECO:0000313" key="8">
    <source>
        <dbReference type="Proteomes" id="UP000185936"/>
    </source>
</evidence>
<evidence type="ECO:0000313" key="7">
    <source>
        <dbReference type="EMBL" id="SIS00682.1"/>
    </source>
</evidence>
<dbReference type="InterPro" id="IPR050833">
    <property type="entry name" value="Poly_Biosynth_Transport"/>
</dbReference>
<feature type="transmembrane region" description="Helical" evidence="6">
    <location>
        <begin position="335"/>
        <end position="352"/>
    </location>
</feature>
<dbReference type="EMBL" id="FTNR01000007">
    <property type="protein sequence ID" value="SIS00682.1"/>
    <property type="molecule type" value="Genomic_DNA"/>
</dbReference>
<evidence type="ECO:0000256" key="1">
    <source>
        <dbReference type="ARBA" id="ARBA00004651"/>
    </source>
</evidence>
<evidence type="ECO:0000256" key="6">
    <source>
        <dbReference type="SAM" id="Phobius"/>
    </source>
</evidence>
<dbReference type="AlphaFoldDB" id="A0A1N7FJY9"/>
<feature type="transmembrane region" description="Helical" evidence="6">
    <location>
        <begin position="428"/>
        <end position="451"/>
    </location>
</feature>
<accession>A0A1N7FJY9</accession>
<dbReference type="Proteomes" id="UP000185936">
    <property type="component" value="Unassembled WGS sequence"/>
</dbReference>